<protein>
    <submittedName>
        <fullName evidence="6">LrgB family protein</fullName>
    </submittedName>
</protein>
<evidence type="ECO:0000313" key="7">
    <source>
        <dbReference type="Proteomes" id="UP000310334"/>
    </source>
</evidence>
<comment type="caution">
    <text evidence="6">The sequence shown here is derived from an EMBL/GenBank/DDBJ whole genome shotgun (WGS) entry which is preliminary data.</text>
</comment>
<dbReference type="OrthoDB" id="9811701at2"/>
<dbReference type="GO" id="GO:0005886">
    <property type="term" value="C:plasma membrane"/>
    <property type="evidence" value="ECO:0007669"/>
    <property type="project" value="UniProtKB-SubCell"/>
</dbReference>
<comment type="subcellular location">
    <subcellularLocation>
        <location evidence="1">Cell membrane</location>
        <topology evidence="1">Multi-pass membrane protein</topology>
    </subcellularLocation>
</comment>
<organism evidence="6 7">
    <name type="scientific">Metabacillus sediminilitoris</name>
    <dbReference type="NCBI Taxonomy" id="2567941"/>
    <lineage>
        <taxon>Bacteria</taxon>
        <taxon>Bacillati</taxon>
        <taxon>Bacillota</taxon>
        <taxon>Bacilli</taxon>
        <taxon>Bacillales</taxon>
        <taxon>Bacillaceae</taxon>
        <taxon>Metabacillus</taxon>
    </lineage>
</organism>
<keyword evidence="7" id="KW-1185">Reference proteome</keyword>
<keyword evidence="3" id="KW-0812">Transmembrane</keyword>
<reference evidence="6 7" key="1">
    <citation type="submission" date="2019-04" db="EMBL/GenBank/DDBJ databases">
        <title>Bacillus sediminilitoris sp. nov., isolated from a tidal flat sediment on the East China Sea.</title>
        <authorList>
            <person name="Wei Y."/>
            <person name="Mao H."/>
            <person name="Fang J."/>
        </authorList>
    </citation>
    <scope>NUCLEOTIDE SEQUENCE [LARGE SCALE GENOMIC DNA]</scope>
    <source>
        <strain evidence="6 7">DSL-17</strain>
    </source>
</reference>
<dbReference type="PANTHER" id="PTHR30249:SF17">
    <property type="entry name" value="HOLIN-LIKE PROTEIN CIDB"/>
    <property type="match status" value="1"/>
</dbReference>
<dbReference type="AlphaFoldDB" id="A0A4S4C379"/>
<dbReference type="PANTHER" id="PTHR30249">
    <property type="entry name" value="PUTATIVE SEROTONIN TRANSPORTER"/>
    <property type="match status" value="1"/>
</dbReference>
<sequence>MIFSIFLIGITITMFILMKNLYGRFPHPLLVPVFTTTVILVCILLVTKTSYSTYMGGAKWINELLGPAIVAFALPLYDHREILKKNGVTILLSVFVGSIVGMSSGIVLGIISHINKELIFSLAPKSVTTPIAMEISEMVGGTPALAAVYVMVAGISGAMFGPYLMKLLNIKHPISKGIGFGTASHAIGTSRALEMGTAEGAISSIAMTLSAIMTSFICPLILSFIY</sequence>
<evidence type="ECO:0000256" key="5">
    <source>
        <dbReference type="ARBA" id="ARBA00023136"/>
    </source>
</evidence>
<keyword evidence="2" id="KW-1003">Cell membrane</keyword>
<accession>A0A4S4C379</accession>
<dbReference type="EMBL" id="SSNT01000003">
    <property type="protein sequence ID" value="THF82098.1"/>
    <property type="molecule type" value="Genomic_DNA"/>
</dbReference>
<name>A0A4S4C379_9BACI</name>
<evidence type="ECO:0000256" key="1">
    <source>
        <dbReference type="ARBA" id="ARBA00004651"/>
    </source>
</evidence>
<evidence type="ECO:0000256" key="4">
    <source>
        <dbReference type="ARBA" id="ARBA00022989"/>
    </source>
</evidence>
<keyword evidence="5" id="KW-0472">Membrane</keyword>
<evidence type="ECO:0000256" key="2">
    <source>
        <dbReference type="ARBA" id="ARBA00022475"/>
    </source>
</evidence>
<keyword evidence="4" id="KW-1133">Transmembrane helix</keyword>
<evidence type="ECO:0000256" key="3">
    <source>
        <dbReference type="ARBA" id="ARBA00022692"/>
    </source>
</evidence>
<evidence type="ECO:0000313" key="6">
    <source>
        <dbReference type="EMBL" id="THF82098.1"/>
    </source>
</evidence>
<gene>
    <name evidence="6" type="ORF">E6W99_04975</name>
</gene>
<dbReference type="Pfam" id="PF04172">
    <property type="entry name" value="LrgB"/>
    <property type="match status" value="1"/>
</dbReference>
<dbReference type="InterPro" id="IPR007300">
    <property type="entry name" value="CidB/LrgB"/>
</dbReference>
<dbReference type="Proteomes" id="UP000310334">
    <property type="component" value="Unassembled WGS sequence"/>
</dbReference>
<proteinExistence type="predicted"/>